<dbReference type="Proteomes" id="UP000192772">
    <property type="component" value="Unassembled WGS sequence"/>
</dbReference>
<dbReference type="AlphaFoldDB" id="A0A1X0D9P5"/>
<keyword evidence="3" id="KW-0436">Ligase</keyword>
<dbReference type="SUPFAM" id="SSF56801">
    <property type="entry name" value="Acetyl-CoA synthetase-like"/>
    <property type="match status" value="1"/>
</dbReference>
<dbReference type="Pfam" id="PF00501">
    <property type="entry name" value="AMP-binding"/>
    <property type="match status" value="1"/>
</dbReference>
<organism evidence="3 4">
    <name type="scientific">Mycolicibacterium elephantis</name>
    <dbReference type="NCBI Taxonomy" id="81858"/>
    <lineage>
        <taxon>Bacteria</taxon>
        <taxon>Bacillati</taxon>
        <taxon>Actinomycetota</taxon>
        <taxon>Actinomycetes</taxon>
        <taxon>Mycobacteriales</taxon>
        <taxon>Mycobacteriaceae</taxon>
        <taxon>Mycolicibacterium</taxon>
    </lineage>
</organism>
<dbReference type="RefSeq" id="WP_082948617.1">
    <property type="nucleotide sequence ID" value="NZ_JBCGVB010000005.1"/>
</dbReference>
<gene>
    <name evidence="3" type="ORF">BST23_00045</name>
</gene>
<name>A0A1X0D9P5_9MYCO</name>
<dbReference type="PROSITE" id="PS00455">
    <property type="entry name" value="AMP_BINDING"/>
    <property type="match status" value="1"/>
</dbReference>
<dbReference type="Gene3D" id="3.40.50.12780">
    <property type="entry name" value="N-terminal domain of ligase-like"/>
    <property type="match status" value="1"/>
</dbReference>
<accession>A0A1X0D9P5</accession>
<evidence type="ECO:0000259" key="2">
    <source>
        <dbReference type="Pfam" id="PF00501"/>
    </source>
</evidence>
<dbReference type="EMBL" id="MVHP01000001">
    <property type="protein sequence ID" value="ORA69101.1"/>
    <property type="molecule type" value="Genomic_DNA"/>
</dbReference>
<evidence type="ECO:0000313" key="4">
    <source>
        <dbReference type="Proteomes" id="UP000192772"/>
    </source>
</evidence>
<sequence length="545" mass="58475">MSRFCDTMYANAQSSSRGMVTGEPFAPVRYTWQQVHQRARRIAGGLAAAGVGPGDGVAVLAGAPAEIAPTAQAVWMRGAHLTMLHQPTPRTDLLLWAAETTLVVDVIDAKVVVVSEPFMAAVAVLADKGFRVVTIAELLAYDGIAPLDAGEDDLALLQLTSGSTGPPKAVQVRHRNLVSNAEAMFTGAEYDLETDVIVSWLPLFHDMGMTGFLVVPMYFGAELIKVSPMDFLRDTLLWARLIDKYKGTMTAAPNFAYALFAKRLRRQAKPGEFDLSTLRWALSGSEQVEPADVEELCEAGAPFGLRPSAILPAYGMAETTVAVSFSDCGGGLVVDEVDADLLAALHRAVPATKGRTRRLATLGPPLPGLEVRIVDEDANVLPTRGVGVIQVRGEPVTTGYTTMGGFQPAQDAQGWYDTGDLGYVTENNRIVVCGRVKDVIIMAGRNIYPTDIERAACRVAGVRPGCAIAVRLDAGRSREGFAVAVESNTFEDSVDARRIQHQVAHEVFVEVDMRPRSVAVLCPGTIPKTPSGKLRRTHALALVGR</sequence>
<dbReference type="InterPro" id="IPR042099">
    <property type="entry name" value="ANL_N_sf"/>
</dbReference>
<dbReference type="PANTHER" id="PTHR22754:SF32">
    <property type="entry name" value="DISCO-INTERACTING PROTEIN 2"/>
    <property type="match status" value="1"/>
</dbReference>
<dbReference type="Gene3D" id="3.30.300.30">
    <property type="match status" value="1"/>
</dbReference>
<dbReference type="GO" id="GO:0016874">
    <property type="term" value="F:ligase activity"/>
    <property type="evidence" value="ECO:0007669"/>
    <property type="project" value="UniProtKB-KW"/>
</dbReference>
<proteinExistence type="inferred from homology"/>
<dbReference type="GO" id="GO:0005886">
    <property type="term" value="C:plasma membrane"/>
    <property type="evidence" value="ECO:0007669"/>
    <property type="project" value="TreeGrafter"/>
</dbReference>
<feature type="domain" description="AMP-dependent synthetase/ligase" evidence="2">
    <location>
        <begin position="26"/>
        <end position="400"/>
    </location>
</feature>
<dbReference type="NCBIfam" id="NF005850">
    <property type="entry name" value="PRK07768.1"/>
    <property type="match status" value="1"/>
</dbReference>
<dbReference type="InterPro" id="IPR045851">
    <property type="entry name" value="AMP-bd_C_sf"/>
</dbReference>
<dbReference type="OrthoDB" id="3671040at2"/>
<dbReference type="PANTHER" id="PTHR22754">
    <property type="entry name" value="DISCO-INTERACTING PROTEIN 2 DIP2 -RELATED"/>
    <property type="match status" value="1"/>
</dbReference>
<evidence type="ECO:0000256" key="1">
    <source>
        <dbReference type="ARBA" id="ARBA00006432"/>
    </source>
</evidence>
<dbReference type="STRING" id="81858.BST23_00045"/>
<reference evidence="3 4" key="1">
    <citation type="submission" date="2017-02" db="EMBL/GenBank/DDBJ databases">
        <title>The new phylogeny of genus Mycobacterium.</title>
        <authorList>
            <person name="Tortoli E."/>
            <person name="Trovato A."/>
            <person name="Cirillo D.M."/>
        </authorList>
    </citation>
    <scope>NUCLEOTIDE SEQUENCE [LARGE SCALE GENOMIC DNA]</scope>
    <source>
        <strain evidence="3 4">FI-09383</strain>
    </source>
</reference>
<dbReference type="InterPro" id="IPR000873">
    <property type="entry name" value="AMP-dep_synth/lig_dom"/>
</dbReference>
<dbReference type="InterPro" id="IPR020845">
    <property type="entry name" value="AMP-binding_CS"/>
</dbReference>
<dbReference type="GO" id="GO:0070566">
    <property type="term" value="F:adenylyltransferase activity"/>
    <property type="evidence" value="ECO:0007669"/>
    <property type="project" value="TreeGrafter"/>
</dbReference>
<evidence type="ECO:0000313" key="3">
    <source>
        <dbReference type="EMBL" id="ORA69101.1"/>
    </source>
</evidence>
<comment type="caution">
    <text evidence="3">The sequence shown here is derived from an EMBL/GenBank/DDBJ whole genome shotgun (WGS) entry which is preliminary data.</text>
</comment>
<protein>
    <submittedName>
        <fullName evidence="3">Long-chain fatty acid--CoA ligase</fullName>
    </submittedName>
</protein>
<dbReference type="GO" id="GO:0006633">
    <property type="term" value="P:fatty acid biosynthetic process"/>
    <property type="evidence" value="ECO:0007669"/>
    <property type="project" value="TreeGrafter"/>
</dbReference>
<comment type="similarity">
    <text evidence="1">Belongs to the ATP-dependent AMP-binding enzyme family.</text>
</comment>